<protein>
    <submittedName>
        <fullName evidence="2">MOSC domain-containing protein</fullName>
    </submittedName>
</protein>
<name>A0A4P6UIV5_9BURK</name>
<evidence type="ECO:0000313" key="3">
    <source>
        <dbReference type="Proteomes" id="UP000292939"/>
    </source>
</evidence>
<gene>
    <name evidence="2" type="ORF">DW355_05410</name>
</gene>
<feature type="domain" description="MOSC" evidence="1">
    <location>
        <begin position="134"/>
        <end position="293"/>
    </location>
</feature>
<dbReference type="GO" id="GO:0003824">
    <property type="term" value="F:catalytic activity"/>
    <property type="evidence" value="ECO:0007669"/>
    <property type="project" value="InterPro"/>
</dbReference>
<evidence type="ECO:0000259" key="1">
    <source>
        <dbReference type="PROSITE" id="PS51340"/>
    </source>
</evidence>
<dbReference type="PANTHER" id="PTHR14237">
    <property type="entry name" value="MOLYBDOPTERIN COFACTOR SULFURASE MOSC"/>
    <property type="match status" value="1"/>
</dbReference>
<accession>A0A4P6UIV5</accession>
<dbReference type="InterPro" id="IPR005302">
    <property type="entry name" value="MoCF_Sase_C"/>
</dbReference>
<dbReference type="InterPro" id="IPR011037">
    <property type="entry name" value="Pyrv_Knase-like_insert_dom_sf"/>
</dbReference>
<dbReference type="AlphaFoldDB" id="A0A4P6UIV5"/>
<dbReference type="RefSeq" id="WP_131278299.1">
    <property type="nucleotide sequence ID" value="NZ_CP031395.1"/>
</dbReference>
<dbReference type="PANTHER" id="PTHR14237:SF19">
    <property type="entry name" value="MITOCHONDRIAL AMIDOXIME REDUCING COMPONENT 1"/>
    <property type="match status" value="1"/>
</dbReference>
<dbReference type="SUPFAM" id="SSF141673">
    <property type="entry name" value="MOSC N-terminal domain-like"/>
    <property type="match status" value="1"/>
</dbReference>
<dbReference type="EMBL" id="CP031395">
    <property type="protein sequence ID" value="QBK04294.1"/>
    <property type="molecule type" value="Genomic_DNA"/>
</dbReference>
<dbReference type="Pfam" id="PF03473">
    <property type="entry name" value="MOSC"/>
    <property type="match status" value="1"/>
</dbReference>
<dbReference type="InterPro" id="IPR005303">
    <property type="entry name" value="MOCOS_middle"/>
</dbReference>
<organism evidence="2 3">
    <name type="scientific">Hylemonella gracilis</name>
    <dbReference type="NCBI Taxonomy" id="80880"/>
    <lineage>
        <taxon>Bacteria</taxon>
        <taxon>Pseudomonadati</taxon>
        <taxon>Pseudomonadota</taxon>
        <taxon>Betaproteobacteria</taxon>
        <taxon>Burkholderiales</taxon>
        <taxon>Comamonadaceae</taxon>
        <taxon>Hylemonella</taxon>
    </lineage>
</organism>
<dbReference type="KEGG" id="hgr:DW355_05410"/>
<proteinExistence type="predicted"/>
<dbReference type="OrthoDB" id="581532at2"/>
<dbReference type="Proteomes" id="UP000292939">
    <property type="component" value="Chromosome"/>
</dbReference>
<dbReference type="GO" id="GO:0030151">
    <property type="term" value="F:molybdenum ion binding"/>
    <property type="evidence" value="ECO:0007669"/>
    <property type="project" value="InterPro"/>
</dbReference>
<dbReference type="SUPFAM" id="SSF50800">
    <property type="entry name" value="PK beta-barrel domain-like"/>
    <property type="match status" value="1"/>
</dbReference>
<evidence type="ECO:0000313" key="2">
    <source>
        <dbReference type="EMBL" id="QBK04294.1"/>
    </source>
</evidence>
<dbReference type="Pfam" id="PF03476">
    <property type="entry name" value="MOSC_N"/>
    <property type="match status" value="1"/>
</dbReference>
<sequence length="296" mass="32308">MQTSDVTGRISSLHVYPVKSCAGLALPEALLTETGLDLDRAWMVVDEAGEFLTQRELPRMALIQTAFKGDVMGGGGELLLRAPGMLALHLRVDTVEAPTRVRVWQDEVAAYDMGDLAAQWFSDFLAPGGSGRPYRLARFDPEHRRLSSLKWTGGVEAPNQFSDGYPLLVVSQSALDDLNARLQAAGQPLVDIRRFRPNLVIDGWEAHDEDRVGPITIETDEGEVQLTPVKPCSRCPIPNIDPDTAQSHPSVSDTLQAYRQDARLNGAITFGMNAIVTGGVDRLLKVGQGVRADYAF</sequence>
<dbReference type="GO" id="GO:0030170">
    <property type="term" value="F:pyridoxal phosphate binding"/>
    <property type="evidence" value="ECO:0007669"/>
    <property type="project" value="InterPro"/>
</dbReference>
<reference evidence="2 3" key="1">
    <citation type="submission" date="2018-07" db="EMBL/GenBank/DDBJ databases">
        <title>Exploring interactions and the metabolic potential of the ultra-small soil bacteria Hylemonella gracilis.</title>
        <authorList>
            <person name="Tyc O."/>
            <person name="Kulkarni P."/>
            <person name="Gawehns F."/>
            <person name="Hundscheid M."/>
            <person name="Zweers H."/>
            <person name="Garbeva P."/>
        </authorList>
    </citation>
    <scope>NUCLEOTIDE SEQUENCE [LARGE SCALE GENOMIC DNA]</scope>
    <source>
        <strain evidence="2 3">NS1</strain>
    </source>
</reference>
<dbReference type="PROSITE" id="PS51340">
    <property type="entry name" value="MOSC"/>
    <property type="match status" value="1"/>
</dbReference>